<feature type="domain" description="Transcription regulator PadR C-terminal" evidence="4">
    <location>
        <begin position="91"/>
        <end position="170"/>
    </location>
</feature>
<dbReference type="PANTHER" id="PTHR43252:SF2">
    <property type="entry name" value="TRANSCRIPTION REGULATOR, PADR-LIKE FAMILY"/>
    <property type="match status" value="1"/>
</dbReference>
<gene>
    <name evidence="5" type="ORF">NF556_17980</name>
</gene>
<evidence type="ECO:0000256" key="2">
    <source>
        <dbReference type="SAM" id="MobiDB-lite"/>
    </source>
</evidence>
<feature type="coiled-coil region" evidence="1">
    <location>
        <begin position="111"/>
        <end position="138"/>
    </location>
</feature>
<proteinExistence type="predicted"/>
<dbReference type="SUPFAM" id="SSF46785">
    <property type="entry name" value="Winged helix' DNA-binding domain"/>
    <property type="match status" value="1"/>
</dbReference>
<dbReference type="InterPro" id="IPR018309">
    <property type="entry name" value="Tscrpt_reg_PadR_C"/>
</dbReference>
<evidence type="ECO:0000313" key="5">
    <source>
        <dbReference type="EMBL" id="USQ79464.1"/>
    </source>
</evidence>
<dbReference type="InterPro" id="IPR036388">
    <property type="entry name" value="WH-like_DNA-bd_sf"/>
</dbReference>
<dbReference type="Proteomes" id="UP001056455">
    <property type="component" value="Chromosome"/>
</dbReference>
<dbReference type="RefSeq" id="WP_252592552.1">
    <property type="nucleotide sequence ID" value="NZ_CP099489.1"/>
</dbReference>
<evidence type="ECO:0000259" key="4">
    <source>
        <dbReference type="Pfam" id="PF10400"/>
    </source>
</evidence>
<sequence>MALRYAILGLLLDRPSSGYDLTGRFEDVIGAYAWDAKHSQIYPELRRLDLEGLVEVVDRGARGRVTYRCTKEGLAALRAWLMAAPASTGGVKNEHALRLFLLPALEPDDALEVLRQTEAGAVAQVEHLEAEFAALQERTGSASGGPLGITAQFGILSFRATAQWARWARDHVGGEVVLGGDVEARGDGDPGGDGDPADIANAGRSADPGSTAG</sequence>
<feature type="domain" description="Transcription regulator PadR N-terminal" evidence="3">
    <location>
        <begin position="7"/>
        <end position="78"/>
    </location>
</feature>
<organism evidence="5 6">
    <name type="scientific">Ornithinimicrobium faecis</name>
    <dbReference type="NCBI Taxonomy" id="2934158"/>
    <lineage>
        <taxon>Bacteria</taxon>
        <taxon>Bacillati</taxon>
        <taxon>Actinomycetota</taxon>
        <taxon>Actinomycetes</taxon>
        <taxon>Micrococcales</taxon>
        <taxon>Ornithinimicrobiaceae</taxon>
        <taxon>Ornithinimicrobium</taxon>
    </lineage>
</organism>
<keyword evidence="1" id="KW-0175">Coiled coil</keyword>
<feature type="region of interest" description="Disordered" evidence="2">
    <location>
        <begin position="180"/>
        <end position="213"/>
    </location>
</feature>
<keyword evidence="6" id="KW-1185">Reference proteome</keyword>
<dbReference type="Pfam" id="PF10400">
    <property type="entry name" value="Vir_act_alpha_C"/>
    <property type="match status" value="1"/>
</dbReference>
<dbReference type="PANTHER" id="PTHR43252">
    <property type="entry name" value="TRANSCRIPTIONAL REGULATOR YQJI"/>
    <property type="match status" value="1"/>
</dbReference>
<dbReference type="InterPro" id="IPR036390">
    <property type="entry name" value="WH_DNA-bd_sf"/>
</dbReference>
<evidence type="ECO:0000256" key="1">
    <source>
        <dbReference type="SAM" id="Coils"/>
    </source>
</evidence>
<name>A0ABY4YRR4_9MICO</name>
<reference evidence="5" key="1">
    <citation type="submission" date="2022-06" db="EMBL/GenBank/DDBJ databases">
        <title>Ornithinimicrobium HY1793.</title>
        <authorList>
            <person name="Huang Y."/>
        </authorList>
    </citation>
    <scope>NUCLEOTIDE SEQUENCE</scope>
    <source>
        <strain evidence="5">HY1793</strain>
    </source>
</reference>
<protein>
    <submittedName>
        <fullName evidence="5">PadR family transcriptional regulator</fullName>
    </submittedName>
</protein>
<dbReference type="EMBL" id="CP099489">
    <property type="protein sequence ID" value="USQ79464.1"/>
    <property type="molecule type" value="Genomic_DNA"/>
</dbReference>
<evidence type="ECO:0000313" key="6">
    <source>
        <dbReference type="Proteomes" id="UP001056455"/>
    </source>
</evidence>
<dbReference type="InterPro" id="IPR005149">
    <property type="entry name" value="Tscrpt_reg_PadR_N"/>
</dbReference>
<evidence type="ECO:0000259" key="3">
    <source>
        <dbReference type="Pfam" id="PF03551"/>
    </source>
</evidence>
<accession>A0ABY4YRR4</accession>
<dbReference type="Pfam" id="PF03551">
    <property type="entry name" value="PadR"/>
    <property type="match status" value="1"/>
</dbReference>
<dbReference type="Gene3D" id="1.10.10.10">
    <property type="entry name" value="Winged helix-like DNA-binding domain superfamily/Winged helix DNA-binding domain"/>
    <property type="match status" value="1"/>
</dbReference>